<evidence type="ECO:0000256" key="7">
    <source>
        <dbReference type="NCBIfam" id="TIGR00487"/>
    </source>
</evidence>
<dbReference type="InterPro" id="IPR036925">
    <property type="entry name" value="TIF_IF2_dom3_sf"/>
</dbReference>
<dbReference type="PANTHER" id="PTHR43381">
    <property type="entry name" value="TRANSLATION INITIATION FACTOR IF-2-RELATED"/>
    <property type="match status" value="1"/>
</dbReference>
<evidence type="ECO:0000256" key="9">
    <source>
        <dbReference type="SAM" id="Coils"/>
    </source>
</evidence>
<evidence type="ECO:0000256" key="6">
    <source>
        <dbReference type="ARBA" id="ARBA00023134"/>
    </source>
</evidence>
<dbReference type="InterPro" id="IPR027417">
    <property type="entry name" value="P-loop_NTPase"/>
</dbReference>
<accession>A0A1F7IXU9</accession>
<comment type="function">
    <text evidence="8">One of the essential components for the initiation of protein synthesis. Protects formylmethionyl-tRNA from spontaneous hydrolysis and promotes its binding to the 30S ribosomal subunits. Also involved in the hydrolysis of GTP during the formation of the 70S ribosomal complex.</text>
</comment>
<dbReference type="InterPro" id="IPR023115">
    <property type="entry name" value="TIF_IF2_dom3"/>
</dbReference>
<dbReference type="NCBIfam" id="TIGR00487">
    <property type="entry name" value="IF-2"/>
    <property type="match status" value="1"/>
</dbReference>
<dbReference type="FunFam" id="3.40.50.300:FF:000019">
    <property type="entry name" value="Translation initiation factor IF-2"/>
    <property type="match status" value="1"/>
</dbReference>
<evidence type="ECO:0000313" key="11">
    <source>
        <dbReference type="EMBL" id="OGK48202.1"/>
    </source>
</evidence>
<proteinExistence type="inferred from homology"/>
<dbReference type="GO" id="GO:0003924">
    <property type="term" value="F:GTPase activity"/>
    <property type="evidence" value="ECO:0007669"/>
    <property type="project" value="InterPro"/>
</dbReference>
<dbReference type="InterPro" id="IPR015760">
    <property type="entry name" value="TIF_IF2"/>
</dbReference>
<dbReference type="PRINTS" id="PR00315">
    <property type="entry name" value="ELONGATNFCT"/>
</dbReference>
<evidence type="ECO:0000256" key="5">
    <source>
        <dbReference type="ARBA" id="ARBA00022917"/>
    </source>
</evidence>
<dbReference type="CDD" id="cd01887">
    <property type="entry name" value="IF2_eIF5B"/>
    <property type="match status" value="1"/>
</dbReference>
<evidence type="ECO:0000313" key="12">
    <source>
        <dbReference type="Proteomes" id="UP000177141"/>
    </source>
</evidence>
<gene>
    <name evidence="11" type="ORF">A3A93_01885</name>
</gene>
<dbReference type="InterPro" id="IPR000795">
    <property type="entry name" value="T_Tr_GTP-bd_dom"/>
</dbReference>
<dbReference type="FunFam" id="3.40.50.10050:FF:000001">
    <property type="entry name" value="Translation initiation factor IF-2"/>
    <property type="match status" value="1"/>
</dbReference>
<dbReference type="Gene3D" id="3.40.50.10050">
    <property type="entry name" value="Translation initiation factor IF- 2, domain 3"/>
    <property type="match status" value="1"/>
</dbReference>
<evidence type="ECO:0000259" key="10">
    <source>
        <dbReference type="PROSITE" id="PS51722"/>
    </source>
</evidence>
<evidence type="ECO:0000256" key="4">
    <source>
        <dbReference type="ARBA" id="ARBA00022741"/>
    </source>
</evidence>
<dbReference type="Gene3D" id="3.40.50.300">
    <property type="entry name" value="P-loop containing nucleotide triphosphate hydrolases"/>
    <property type="match status" value="1"/>
</dbReference>
<evidence type="ECO:0000256" key="2">
    <source>
        <dbReference type="ARBA" id="ARBA00020675"/>
    </source>
</evidence>
<dbReference type="GO" id="GO:0005525">
    <property type="term" value="F:GTP binding"/>
    <property type="evidence" value="ECO:0007669"/>
    <property type="project" value="UniProtKB-KW"/>
</dbReference>
<feature type="domain" description="Tr-type G" evidence="10">
    <location>
        <begin position="2"/>
        <end position="176"/>
    </location>
</feature>
<keyword evidence="6" id="KW-0342">GTP-binding</keyword>
<dbReference type="Proteomes" id="UP000177141">
    <property type="component" value="Unassembled WGS sequence"/>
</dbReference>
<dbReference type="Pfam" id="PF22042">
    <property type="entry name" value="EF-G_D2"/>
    <property type="match status" value="1"/>
</dbReference>
<dbReference type="InterPro" id="IPR000178">
    <property type="entry name" value="TF_IF2_bacterial-like"/>
</dbReference>
<dbReference type="Pfam" id="PF00009">
    <property type="entry name" value="GTP_EFTU"/>
    <property type="match status" value="1"/>
</dbReference>
<name>A0A1F7IXU9_9BACT</name>
<keyword evidence="5 8" id="KW-0648">Protein biosynthesis</keyword>
<sequence length="484" mass="53067">MLRPPVVTILGHVDHGKTTLLDYIRKSQVAAKEHGGITQRIGAYEIKTGIKGYENDRITFIDTPGHEAFSKMRSRGASVADIAVLVIDAKDSVMPQTAESISHIKAAKIPLIVVINKIDLPDAKPERVKRDLLKHEVLAEEHGGDVIVLLISAKTGKGVPELLESILLLSSDKGLTCDLDKSVKAYIIETNKDKRGVVVSAVIKDGTLNVGDEVYASDQKIKVRAMISDTGSSLKQVIPSTPFQILGFNELPQVGTLITSEKPTPAKAPEDMPEAKPAETKSVLEMLQAPEEAKKLSLIIKADSHGSLEAIVQALSQNENIEVVLSAVGSIHRSDIFLAKTTKSIVIGFSVPIDNEVKQLAKQEKVLIKTYSIIYELLEELAEVSDLMHEKEERDKNLKAEAKVLAAFIIENEKVFGCRITKGRVNLGDPVEQYRKNEKIAKSKLVSLKVRVKSVNEVKKDQECGMQFAPELDIKVGDVIKFIL</sequence>
<reference evidence="11 12" key="1">
    <citation type="journal article" date="2016" name="Nat. Commun.">
        <title>Thousands of microbial genomes shed light on interconnected biogeochemical processes in an aquifer system.</title>
        <authorList>
            <person name="Anantharaman K."/>
            <person name="Brown C.T."/>
            <person name="Hug L.A."/>
            <person name="Sharon I."/>
            <person name="Castelle C.J."/>
            <person name="Probst A.J."/>
            <person name="Thomas B.C."/>
            <person name="Singh A."/>
            <person name="Wilkins M.J."/>
            <person name="Karaoz U."/>
            <person name="Brodie E.L."/>
            <person name="Williams K.H."/>
            <person name="Hubbard S.S."/>
            <person name="Banfield J.F."/>
        </authorList>
    </citation>
    <scope>NUCLEOTIDE SEQUENCE [LARGE SCALE GENOMIC DNA]</scope>
</reference>
<feature type="coiled-coil region" evidence="9">
    <location>
        <begin position="374"/>
        <end position="401"/>
    </location>
</feature>
<dbReference type="AlphaFoldDB" id="A0A1F7IXU9"/>
<comment type="similarity">
    <text evidence="1 8">Belongs to the TRAFAC class translation factor GTPase superfamily. Classic translation factor GTPase family. IF-2 subfamily.</text>
</comment>
<evidence type="ECO:0000256" key="8">
    <source>
        <dbReference type="RuleBase" id="RU000644"/>
    </source>
</evidence>
<dbReference type="SUPFAM" id="SSF52540">
    <property type="entry name" value="P-loop containing nucleoside triphosphate hydrolases"/>
    <property type="match status" value="1"/>
</dbReference>
<evidence type="ECO:0000256" key="1">
    <source>
        <dbReference type="ARBA" id="ARBA00007733"/>
    </source>
</evidence>
<dbReference type="Gene3D" id="2.40.30.10">
    <property type="entry name" value="Translation factors"/>
    <property type="match status" value="2"/>
</dbReference>
<dbReference type="SUPFAM" id="SSF52156">
    <property type="entry name" value="Initiation factor IF2/eIF5b, domain 3"/>
    <property type="match status" value="1"/>
</dbReference>
<dbReference type="NCBIfam" id="TIGR00231">
    <property type="entry name" value="small_GTP"/>
    <property type="match status" value="1"/>
</dbReference>
<dbReference type="InterPro" id="IPR009000">
    <property type="entry name" value="Transl_B-barrel_sf"/>
</dbReference>
<organism evidence="11 12">
    <name type="scientific">Candidatus Roizmanbacteria bacterium RIFCSPLOWO2_01_FULL_38_12</name>
    <dbReference type="NCBI Taxonomy" id="1802061"/>
    <lineage>
        <taxon>Bacteria</taxon>
        <taxon>Candidatus Roizmaniibacteriota</taxon>
    </lineage>
</organism>
<comment type="caution">
    <text evidence="11">The sequence shown here is derived from an EMBL/GenBank/DDBJ whole genome shotgun (WGS) entry which is preliminary data.</text>
</comment>
<keyword evidence="9" id="KW-0175">Coiled coil</keyword>
<keyword evidence="3 8" id="KW-0396">Initiation factor</keyword>
<dbReference type="InterPro" id="IPR005225">
    <property type="entry name" value="Small_GTP-bd"/>
</dbReference>
<dbReference type="STRING" id="1802061.A3A93_01885"/>
<dbReference type="Pfam" id="PF11987">
    <property type="entry name" value="IF-2"/>
    <property type="match status" value="1"/>
</dbReference>
<dbReference type="PANTHER" id="PTHR43381:SF4">
    <property type="entry name" value="EUKARYOTIC TRANSLATION INITIATION FACTOR 5B"/>
    <property type="match status" value="1"/>
</dbReference>
<dbReference type="SUPFAM" id="SSF50447">
    <property type="entry name" value="Translation proteins"/>
    <property type="match status" value="2"/>
</dbReference>
<dbReference type="GO" id="GO:0003743">
    <property type="term" value="F:translation initiation factor activity"/>
    <property type="evidence" value="ECO:0007669"/>
    <property type="project" value="UniProtKB-UniRule"/>
</dbReference>
<evidence type="ECO:0000256" key="3">
    <source>
        <dbReference type="ARBA" id="ARBA00022540"/>
    </source>
</evidence>
<dbReference type="GO" id="GO:0005737">
    <property type="term" value="C:cytoplasm"/>
    <property type="evidence" value="ECO:0007669"/>
    <property type="project" value="UniProtKB-UniRule"/>
</dbReference>
<dbReference type="InterPro" id="IPR053905">
    <property type="entry name" value="EF-G-like_DII"/>
</dbReference>
<protein>
    <recommendedName>
        <fullName evidence="2 7">Translation initiation factor IF-2</fullName>
    </recommendedName>
</protein>
<keyword evidence="4" id="KW-0547">Nucleotide-binding</keyword>
<dbReference type="EMBL" id="MGAL01000018">
    <property type="protein sequence ID" value="OGK48202.1"/>
    <property type="molecule type" value="Genomic_DNA"/>
</dbReference>
<dbReference type="PROSITE" id="PS51722">
    <property type="entry name" value="G_TR_2"/>
    <property type="match status" value="1"/>
</dbReference>